<keyword evidence="2" id="KW-0808">Transferase</keyword>
<evidence type="ECO:0000313" key="3">
    <source>
        <dbReference type="Proteomes" id="UP000580910"/>
    </source>
</evidence>
<accession>A0A7W3P9Q4</accession>
<dbReference type="PANTHER" id="PTHR21310">
    <property type="entry name" value="AMINOGLYCOSIDE PHOSPHOTRANSFERASE-RELATED-RELATED"/>
    <property type="match status" value="1"/>
</dbReference>
<dbReference type="Proteomes" id="UP000580910">
    <property type="component" value="Unassembled WGS sequence"/>
</dbReference>
<evidence type="ECO:0000313" key="2">
    <source>
        <dbReference type="EMBL" id="MBA8803667.1"/>
    </source>
</evidence>
<dbReference type="AlphaFoldDB" id="A0A7W3P9Q4"/>
<dbReference type="Gene3D" id="3.90.1200.10">
    <property type="match status" value="1"/>
</dbReference>
<dbReference type="GO" id="GO:0004413">
    <property type="term" value="F:homoserine kinase activity"/>
    <property type="evidence" value="ECO:0007669"/>
    <property type="project" value="UniProtKB-EC"/>
</dbReference>
<dbReference type="SUPFAM" id="SSF56112">
    <property type="entry name" value="Protein kinase-like (PK-like)"/>
    <property type="match status" value="1"/>
</dbReference>
<feature type="domain" description="Aminoglycoside phosphotransferase" evidence="1">
    <location>
        <begin position="19"/>
        <end position="232"/>
    </location>
</feature>
<organism evidence="2 3">
    <name type="scientific">Nocardioides ginsengisegetis</name>
    <dbReference type="NCBI Taxonomy" id="661491"/>
    <lineage>
        <taxon>Bacteria</taxon>
        <taxon>Bacillati</taxon>
        <taxon>Actinomycetota</taxon>
        <taxon>Actinomycetes</taxon>
        <taxon>Propionibacteriales</taxon>
        <taxon>Nocardioidaceae</taxon>
        <taxon>Nocardioides</taxon>
    </lineage>
</organism>
<comment type="caution">
    <text evidence="2">The sequence shown here is derived from an EMBL/GenBank/DDBJ whole genome shotgun (WGS) entry which is preliminary data.</text>
</comment>
<dbReference type="Pfam" id="PF01636">
    <property type="entry name" value="APH"/>
    <property type="match status" value="1"/>
</dbReference>
<proteinExistence type="predicted"/>
<gene>
    <name evidence="2" type="ORF">FB382_001958</name>
</gene>
<dbReference type="EC" id="2.7.1.39" evidence="2"/>
<name>A0A7W3P9Q4_9ACTN</name>
<dbReference type="RefSeq" id="WP_182538767.1">
    <property type="nucleotide sequence ID" value="NZ_JACGXA010000001.1"/>
</dbReference>
<keyword evidence="2" id="KW-0418">Kinase</keyword>
<dbReference type="InterPro" id="IPR051678">
    <property type="entry name" value="AGP_Transferase"/>
</dbReference>
<dbReference type="InterPro" id="IPR002575">
    <property type="entry name" value="Aminoglycoside_PTrfase"/>
</dbReference>
<dbReference type="InterPro" id="IPR011009">
    <property type="entry name" value="Kinase-like_dom_sf"/>
</dbReference>
<reference evidence="2 3" key="1">
    <citation type="submission" date="2020-07" db="EMBL/GenBank/DDBJ databases">
        <title>Sequencing the genomes of 1000 actinobacteria strains.</title>
        <authorList>
            <person name="Klenk H.-P."/>
        </authorList>
    </citation>
    <scope>NUCLEOTIDE SEQUENCE [LARGE SCALE GENOMIC DNA]</scope>
    <source>
        <strain evidence="2 3">DSM 21349</strain>
    </source>
</reference>
<keyword evidence="3" id="KW-1185">Reference proteome</keyword>
<sequence>MTDLAELLAHHWGMAAARVRPLGGGMNSETWLVDHEGSTYVAKAVAPGWAAALAAGCDVATMLAAAGFVTGRPVPTRAGDLVLVEPALALLEHVPGRELDGATDDEQRWIAGTLAGVHAAGGPRIGPGAATFAPEWVSPDAPGVEGHPWLAAAIETVRAETDPLTVTWSVLHTDPAPEAFVHDDRTGVTGLIDWAGARRGPVLYDVASAVMYLGGPESASAFLDTYRADGPLPDEEMRHLDAFRRLRQVVQGVYFAGRLAAHDLTGGIDVAENQKGLDDARRRLAALGVDTT</sequence>
<dbReference type="EMBL" id="JACGXA010000001">
    <property type="protein sequence ID" value="MBA8803667.1"/>
    <property type="molecule type" value="Genomic_DNA"/>
</dbReference>
<evidence type="ECO:0000259" key="1">
    <source>
        <dbReference type="Pfam" id="PF01636"/>
    </source>
</evidence>
<protein>
    <submittedName>
        <fullName evidence="2">Homoserine kinase type II</fullName>
        <ecNumber evidence="2">2.7.1.39</ecNumber>
    </submittedName>
</protein>